<reference evidence="1" key="1">
    <citation type="submission" date="2022-10" db="EMBL/GenBank/DDBJ databases">
        <title>Culturing micro-colonial fungi from biological soil crusts in the Mojave desert and describing Neophaeococcomyces mojavensis, and introducing the new genera and species Taxawa tesnikishii.</title>
        <authorList>
            <person name="Kurbessoian T."/>
            <person name="Stajich J.E."/>
        </authorList>
    </citation>
    <scope>NUCLEOTIDE SEQUENCE</scope>
    <source>
        <strain evidence="1">JES_112</strain>
    </source>
</reference>
<protein>
    <submittedName>
        <fullName evidence="1">Uncharacterized protein</fullName>
    </submittedName>
</protein>
<dbReference type="EMBL" id="JAPDRQ010000135">
    <property type="protein sequence ID" value="KAJ9653978.1"/>
    <property type="molecule type" value="Genomic_DNA"/>
</dbReference>
<keyword evidence="2" id="KW-1185">Reference proteome</keyword>
<name>A0ACC3A1J2_9EURO</name>
<organism evidence="1 2">
    <name type="scientific">Neophaeococcomyces mojaviensis</name>
    <dbReference type="NCBI Taxonomy" id="3383035"/>
    <lineage>
        <taxon>Eukaryota</taxon>
        <taxon>Fungi</taxon>
        <taxon>Dikarya</taxon>
        <taxon>Ascomycota</taxon>
        <taxon>Pezizomycotina</taxon>
        <taxon>Eurotiomycetes</taxon>
        <taxon>Chaetothyriomycetidae</taxon>
        <taxon>Chaetothyriales</taxon>
        <taxon>Chaetothyriales incertae sedis</taxon>
        <taxon>Neophaeococcomyces</taxon>
    </lineage>
</organism>
<evidence type="ECO:0000313" key="1">
    <source>
        <dbReference type="EMBL" id="KAJ9653978.1"/>
    </source>
</evidence>
<gene>
    <name evidence="1" type="ORF">H2198_006897</name>
</gene>
<accession>A0ACC3A1J2</accession>
<dbReference type="Proteomes" id="UP001172386">
    <property type="component" value="Unassembled WGS sequence"/>
</dbReference>
<evidence type="ECO:0000313" key="2">
    <source>
        <dbReference type="Proteomes" id="UP001172386"/>
    </source>
</evidence>
<comment type="caution">
    <text evidence="1">The sequence shown here is derived from an EMBL/GenBank/DDBJ whole genome shotgun (WGS) entry which is preliminary data.</text>
</comment>
<proteinExistence type="predicted"/>
<sequence length="387" mass="43289">MPLPTGVYRADHVGSLLRPKEILAARADLPTDTNDTSSLRPLEDRYISSVVRKELQNGIRSITDGEFRRAYFHLDFLQHLDGVKVEGSLASTNTSKAGFTPPKLVITGKVKHVKPIQLNDFLYLEGEIDKARKEGVVPTGETVTTKVAIPSPTMCHFRGSRDTISSETYPTLDPFFTDLAIAYQAEIQSLYDAGCRFLQLDDTNLAYLCDPSMRQSAADRHAQTPEQITEQYAELINAAISKRPSDMVIGIHLCRGNHRSQWFASGGYEPVAQVLFQKLNVDVYFLEYDDARSGDFAPLRYLPEHKVVVLGVMSSKSAKLDDKEAIVKRLREASKYVPKGLDQLCVSHQCGFSSTMEGNELTEEQQWAKIRLEVEIAKEVWGSDLSK</sequence>